<dbReference type="Proteomes" id="UP000790377">
    <property type="component" value="Unassembled WGS sequence"/>
</dbReference>
<reference evidence="1" key="1">
    <citation type="journal article" date="2021" name="New Phytol.">
        <title>Evolutionary innovations through gain and loss of genes in the ectomycorrhizal Boletales.</title>
        <authorList>
            <person name="Wu G."/>
            <person name="Miyauchi S."/>
            <person name="Morin E."/>
            <person name="Kuo A."/>
            <person name="Drula E."/>
            <person name="Varga T."/>
            <person name="Kohler A."/>
            <person name="Feng B."/>
            <person name="Cao Y."/>
            <person name="Lipzen A."/>
            <person name="Daum C."/>
            <person name="Hundley H."/>
            <person name="Pangilinan J."/>
            <person name="Johnson J."/>
            <person name="Barry K."/>
            <person name="LaButti K."/>
            <person name="Ng V."/>
            <person name="Ahrendt S."/>
            <person name="Min B."/>
            <person name="Choi I.G."/>
            <person name="Park H."/>
            <person name="Plett J.M."/>
            <person name="Magnuson J."/>
            <person name="Spatafora J.W."/>
            <person name="Nagy L.G."/>
            <person name="Henrissat B."/>
            <person name="Grigoriev I.V."/>
            <person name="Yang Z.L."/>
            <person name="Xu J."/>
            <person name="Martin F.M."/>
        </authorList>
    </citation>
    <scope>NUCLEOTIDE SEQUENCE</scope>
    <source>
        <strain evidence="1">ATCC 28755</strain>
    </source>
</reference>
<comment type="caution">
    <text evidence="1">The sequence shown here is derived from an EMBL/GenBank/DDBJ whole genome shotgun (WGS) entry which is preliminary data.</text>
</comment>
<name>A0ACB8A2S5_9AGAM</name>
<organism evidence="1 2">
    <name type="scientific">Hygrophoropsis aurantiaca</name>
    <dbReference type="NCBI Taxonomy" id="72124"/>
    <lineage>
        <taxon>Eukaryota</taxon>
        <taxon>Fungi</taxon>
        <taxon>Dikarya</taxon>
        <taxon>Basidiomycota</taxon>
        <taxon>Agaricomycotina</taxon>
        <taxon>Agaricomycetes</taxon>
        <taxon>Agaricomycetidae</taxon>
        <taxon>Boletales</taxon>
        <taxon>Coniophorineae</taxon>
        <taxon>Hygrophoropsidaceae</taxon>
        <taxon>Hygrophoropsis</taxon>
    </lineage>
</organism>
<evidence type="ECO:0000313" key="2">
    <source>
        <dbReference type="Proteomes" id="UP000790377"/>
    </source>
</evidence>
<evidence type="ECO:0000313" key="1">
    <source>
        <dbReference type="EMBL" id="KAH7907716.1"/>
    </source>
</evidence>
<gene>
    <name evidence="1" type="ORF">BJ138DRAFT_1211296</name>
</gene>
<sequence>MATTAPERPADFYRLYPDLENINYYRKGGYHPVHIGDIMHNRYRVVNKLGYGAYATVWLVKDLDSGQYASLKIIAAEATNSASEIAVLRHLKAAQASSPGIPGGEFVRMVAQIAQGVAYLHRIGIVHGDLHLKNILLYASGKRFWQSIDGEDGELLDEVCEWYYSLDELSELPVPRVIRVAQNLFEYAPYPLSWVSRIGTNELLCQCVHIYDPLQTCHLWVSRALASERREDLELQYLASPPVVMQIFRDDDSEGTARPRWLRYDQNELIYKTRPTCDIIPLYTALALKRENAAKKLAIHKWCSGIEPDLHAWGLIASS</sequence>
<proteinExistence type="predicted"/>
<accession>A0ACB8A2S5</accession>
<dbReference type="EMBL" id="MU267878">
    <property type="protein sequence ID" value="KAH7907716.1"/>
    <property type="molecule type" value="Genomic_DNA"/>
</dbReference>
<protein>
    <submittedName>
        <fullName evidence="1">Kinase-like domain-containing protein</fullName>
    </submittedName>
</protein>
<keyword evidence="2" id="KW-1185">Reference proteome</keyword>